<evidence type="ECO:0000313" key="2">
    <source>
        <dbReference type="Proteomes" id="UP000001176"/>
    </source>
</evidence>
<accession>A9H6P5</accession>
<evidence type="ECO:0000313" key="1">
    <source>
        <dbReference type="EMBL" id="CAP57528.1"/>
    </source>
</evidence>
<keyword evidence="2" id="KW-1185">Reference proteome</keyword>
<gene>
    <name evidence="1" type="ordered locus">GDI3585</name>
</gene>
<dbReference type="Proteomes" id="UP000001176">
    <property type="component" value="Chromosome"/>
</dbReference>
<name>A9H6P5_GLUDA</name>
<organism evidence="1 2">
    <name type="scientific">Gluconacetobacter diazotrophicus (strain ATCC 49037 / DSM 5601 / CCUG 37298 / CIP 103539 / LMG 7603 / PAl5)</name>
    <dbReference type="NCBI Taxonomy" id="272568"/>
    <lineage>
        <taxon>Bacteria</taxon>
        <taxon>Pseudomonadati</taxon>
        <taxon>Pseudomonadota</taxon>
        <taxon>Alphaproteobacteria</taxon>
        <taxon>Acetobacterales</taxon>
        <taxon>Acetobacteraceae</taxon>
        <taxon>Gluconacetobacter</taxon>
    </lineage>
</organism>
<dbReference type="AlphaFoldDB" id="A9H6P5"/>
<protein>
    <submittedName>
        <fullName evidence="1">Uncharacterized protein</fullName>
    </submittedName>
</protein>
<proteinExistence type="predicted"/>
<sequence length="34" mass="3990">MVDLNRVQEWTELRSHINSIPLGRDCPRNLLLIS</sequence>
<reference evidence="1 2" key="1">
    <citation type="journal article" date="2009" name="BMC Genomics">
        <title>Complete genome sequence of the sugarcane nitrogen-fixing endophyte Gluconacetobacter diazotrophicus Pal5.</title>
        <authorList>
            <person name="Bertalan M."/>
            <person name="Albano R."/>
            <person name="Padua V."/>
            <person name="Rouws L."/>
            <person name="Rojas C."/>
            <person name="Hemerly A."/>
            <person name="Teixeira K."/>
            <person name="Schwab S."/>
            <person name="Araujo J."/>
            <person name="Oliveira A."/>
            <person name="Franca L."/>
            <person name="Magalhaes V."/>
            <person name="Alqueres S."/>
            <person name="Cardoso A."/>
            <person name="Almeida W."/>
            <person name="Loureiro M.M."/>
            <person name="Nogueira E."/>
            <person name="Cidade D."/>
            <person name="Oliveira D."/>
            <person name="Simao T."/>
            <person name="Macedo J."/>
            <person name="Valadao A."/>
            <person name="Dreschsel M."/>
            <person name="Freitas F."/>
            <person name="Vidal M."/>
            <person name="Guedes H."/>
            <person name="Rodrigues E."/>
            <person name="Meneses C."/>
            <person name="Brioso P."/>
            <person name="Pozzer L."/>
            <person name="Figueiredo D."/>
            <person name="Montano H."/>
            <person name="Junior J."/>
            <person name="Filho G."/>
            <person name="Flores V."/>
            <person name="Ferreira B."/>
            <person name="Branco A."/>
            <person name="Gonzalez P."/>
            <person name="Guillobel H."/>
            <person name="Lemos M."/>
            <person name="Seibel L."/>
            <person name="Macedo J."/>
            <person name="Alves-Ferreira M."/>
            <person name="Sachetto-Martins G."/>
            <person name="Coelho A."/>
            <person name="Santos E."/>
            <person name="Amaral G."/>
            <person name="Neves A."/>
            <person name="Pacheco A.B."/>
            <person name="Carvalho D."/>
            <person name="Lery L."/>
            <person name="Bisch P."/>
            <person name="Rossle S.C."/>
            <person name="Urmenyi T."/>
            <person name="Kruger W.V."/>
            <person name="Martins O."/>
            <person name="Baldani J.I."/>
            <person name="Ferreira P.C."/>
        </authorList>
    </citation>
    <scope>NUCLEOTIDE SEQUENCE [LARGE SCALE GENOMIC DNA]</scope>
    <source>
        <strain evidence="2">ATCC 49037 / DSM 5601 / CCUG 37298 / CIP 103539 / LMG 7603 / PAl5</strain>
    </source>
</reference>
<dbReference type="EMBL" id="AM889285">
    <property type="protein sequence ID" value="CAP57528.1"/>
    <property type="molecule type" value="Genomic_DNA"/>
</dbReference>
<dbReference type="KEGG" id="gdi:GDI3585"/>